<dbReference type="AlphaFoldDB" id="A0A0F4LWU0"/>
<keyword evidence="8" id="KW-1185">Reference proteome</keyword>
<dbReference type="GO" id="GO:0005275">
    <property type="term" value="F:amine transmembrane transporter activity"/>
    <property type="evidence" value="ECO:0007669"/>
    <property type="project" value="TreeGrafter"/>
</dbReference>
<dbReference type="PATRIC" id="fig|1218492.5.peg.407"/>
<dbReference type="STRING" id="1218492.JG30_02910"/>
<gene>
    <name evidence="7" type="ORF">JG30_02910</name>
</gene>
<dbReference type="Gene3D" id="3.40.190.100">
    <property type="entry name" value="Glycine betaine-binding periplasmic protein, domain 2"/>
    <property type="match status" value="1"/>
</dbReference>
<protein>
    <submittedName>
        <fullName evidence="7">Glycine/betaine/carnitine ABC transporter, substrate binding lipoprotein</fullName>
    </submittedName>
</protein>
<dbReference type="RefSeq" id="WP_046315563.1">
    <property type="nucleotide sequence ID" value="NZ_JBHSZT010000003.1"/>
</dbReference>
<evidence type="ECO:0000313" key="8">
    <source>
        <dbReference type="Proteomes" id="UP000033558"/>
    </source>
</evidence>
<reference evidence="7 8" key="1">
    <citation type="submission" date="2015-01" db="EMBL/GenBank/DDBJ databases">
        <title>Comparative genomics of the lactic acid bacteria isolated from the honey bee gut.</title>
        <authorList>
            <person name="Ellegaard K.M."/>
            <person name="Tamarit D."/>
            <person name="Javelind E."/>
            <person name="Olofsson T."/>
            <person name="Andersson S.G."/>
            <person name="Vasquez A."/>
        </authorList>
    </citation>
    <scope>NUCLEOTIDE SEQUENCE [LARGE SCALE GENOMIC DNA]</scope>
    <source>
        <strain evidence="7 8">Bin4</strain>
    </source>
</reference>
<dbReference type="OrthoDB" id="9787902at2"/>
<keyword evidence="7" id="KW-0449">Lipoprotein</keyword>
<evidence type="ECO:0000259" key="6">
    <source>
        <dbReference type="Pfam" id="PF04069"/>
    </source>
</evidence>
<dbReference type="SUPFAM" id="SSF53850">
    <property type="entry name" value="Periplasmic binding protein-like II"/>
    <property type="match status" value="2"/>
</dbReference>
<name>A0A0F4LWU0_9LACO</name>
<accession>A0A0F4LWU0</accession>
<feature type="domain" description="ABC-type glycine betaine transport system substrate-binding" evidence="6">
    <location>
        <begin position="34"/>
        <end position="178"/>
    </location>
</feature>
<dbReference type="GO" id="GO:0043190">
    <property type="term" value="C:ATP-binding cassette (ABC) transporter complex"/>
    <property type="evidence" value="ECO:0007669"/>
    <property type="project" value="InterPro"/>
</dbReference>
<dbReference type="GO" id="GO:0015871">
    <property type="term" value="P:choline transport"/>
    <property type="evidence" value="ECO:0007669"/>
    <property type="project" value="TreeGrafter"/>
</dbReference>
<evidence type="ECO:0000256" key="5">
    <source>
        <dbReference type="SAM" id="SignalP"/>
    </source>
</evidence>
<evidence type="ECO:0000256" key="1">
    <source>
        <dbReference type="ARBA" id="ARBA00004236"/>
    </source>
</evidence>
<dbReference type="HOGENOM" id="CLU_082654_0_0_9"/>
<dbReference type="Proteomes" id="UP000033558">
    <property type="component" value="Unassembled WGS sequence"/>
</dbReference>
<feature type="domain" description="ABC-type glycine betaine transport system substrate-binding" evidence="6">
    <location>
        <begin position="197"/>
        <end position="297"/>
    </location>
</feature>
<dbReference type="PANTHER" id="PTHR47737">
    <property type="entry name" value="GLYCINE BETAINE/PROLINE BETAINE TRANSPORT SYSTEM PERMEASE PROTEIN PROW"/>
    <property type="match status" value="1"/>
</dbReference>
<dbReference type="Pfam" id="PF04069">
    <property type="entry name" value="OpuAC"/>
    <property type="match status" value="2"/>
</dbReference>
<proteinExistence type="predicted"/>
<evidence type="ECO:0000256" key="2">
    <source>
        <dbReference type="ARBA" id="ARBA00022448"/>
    </source>
</evidence>
<dbReference type="Gene3D" id="3.10.105.10">
    <property type="entry name" value="Dipeptide-binding Protein, Domain 3"/>
    <property type="match status" value="1"/>
</dbReference>
<organism evidence="7 8">
    <name type="scientific">Bombilactobacillus mellifer</name>
    <dbReference type="NCBI Taxonomy" id="1218492"/>
    <lineage>
        <taxon>Bacteria</taxon>
        <taxon>Bacillati</taxon>
        <taxon>Bacillota</taxon>
        <taxon>Bacilli</taxon>
        <taxon>Lactobacillales</taxon>
        <taxon>Lactobacillaceae</taxon>
        <taxon>Bombilactobacillus</taxon>
    </lineage>
</organism>
<evidence type="ECO:0000256" key="3">
    <source>
        <dbReference type="ARBA" id="ARBA00022475"/>
    </source>
</evidence>
<keyword evidence="3" id="KW-1003">Cell membrane</keyword>
<evidence type="ECO:0000313" key="7">
    <source>
        <dbReference type="EMBL" id="KJY62828.1"/>
    </source>
</evidence>
<dbReference type="GO" id="GO:0031460">
    <property type="term" value="P:glycine betaine transport"/>
    <property type="evidence" value="ECO:0007669"/>
    <property type="project" value="TreeGrafter"/>
</dbReference>
<dbReference type="GO" id="GO:0015226">
    <property type="term" value="F:carnitine transmembrane transporter activity"/>
    <property type="evidence" value="ECO:0007669"/>
    <property type="project" value="TreeGrafter"/>
</dbReference>
<comment type="subcellular location">
    <subcellularLocation>
        <location evidence="1">Cell membrane</location>
    </subcellularLocation>
</comment>
<dbReference type="InterPro" id="IPR007210">
    <property type="entry name" value="ABC_Gly_betaine_transp_sub-bd"/>
</dbReference>
<dbReference type="PANTHER" id="PTHR47737:SF1">
    <property type="entry name" value="GLYCINE BETAINE_PROLINE BETAINE TRANSPORT SYSTEM PERMEASE PROTEIN PROW"/>
    <property type="match status" value="1"/>
</dbReference>
<evidence type="ECO:0000256" key="4">
    <source>
        <dbReference type="ARBA" id="ARBA00023136"/>
    </source>
</evidence>
<keyword evidence="2" id="KW-0813">Transport</keyword>
<comment type="caution">
    <text evidence="7">The sequence shown here is derived from an EMBL/GenBank/DDBJ whole genome shotgun (WGS) entry which is preliminary data.</text>
</comment>
<keyword evidence="4" id="KW-0472">Membrane</keyword>
<keyword evidence="5" id="KW-0732">Signal</keyword>
<feature type="signal peptide" evidence="5">
    <location>
        <begin position="1"/>
        <end position="24"/>
    </location>
</feature>
<feature type="chain" id="PRO_5002472836" evidence="5">
    <location>
        <begin position="25"/>
        <end position="300"/>
    </location>
</feature>
<dbReference type="EMBL" id="JXJQ01000003">
    <property type="protein sequence ID" value="KJY62828.1"/>
    <property type="molecule type" value="Genomic_DNA"/>
</dbReference>
<sequence length="300" mass="33725">MKKKVLLWLGSLLMLISLVGCNSAQLPQYDAHKSLGPQINYTITGIEAGAGIMGNANQALTSYHLKEQKWQLMTSSTAAMISTLDKATKNKQPIVVTAWQPHWMVAKYHLKFLKDPKHIFGTGESMQTVARLGLKKDKPGAYQFLENFHWQLKQAIPVMLKINAGASTKTTVKHYVQQHPQQVQQWLKNVPAGHGQKLTLVYMPYDYETATTHLAQYVLNKKGYNVEIRQLDVGVMWSALASHSADATLTAELPVTHQLYAKKYRHKVDFIRKNLTGAKTGLAVPRYMTNVNSVEDLINK</sequence>
<dbReference type="PROSITE" id="PS51257">
    <property type="entry name" value="PROKAR_LIPOPROTEIN"/>
    <property type="match status" value="1"/>
</dbReference>